<reference evidence="1" key="2">
    <citation type="journal article" date="2022" name="New Phytol.">
        <title>Evolutionary transition to the ectomycorrhizal habit in the genomes of a hyperdiverse lineage of mushroom-forming fungi.</title>
        <authorList>
            <person name="Looney B."/>
            <person name="Miyauchi S."/>
            <person name="Morin E."/>
            <person name="Drula E."/>
            <person name="Courty P.E."/>
            <person name="Kohler A."/>
            <person name="Kuo A."/>
            <person name="LaButti K."/>
            <person name="Pangilinan J."/>
            <person name="Lipzen A."/>
            <person name="Riley R."/>
            <person name="Andreopoulos W."/>
            <person name="He G."/>
            <person name="Johnson J."/>
            <person name="Nolan M."/>
            <person name="Tritt A."/>
            <person name="Barry K.W."/>
            <person name="Grigoriev I.V."/>
            <person name="Nagy L.G."/>
            <person name="Hibbett D."/>
            <person name="Henrissat B."/>
            <person name="Matheny P.B."/>
            <person name="Labbe J."/>
            <person name="Martin F.M."/>
        </authorList>
    </citation>
    <scope>NUCLEOTIDE SEQUENCE</scope>
    <source>
        <strain evidence="1">FP105234-sp</strain>
    </source>
</reference>
<protein>
    <submittedName>
        <fullName evidence="1">Uncharacterized protein</fullName>
    </submittedName>
</protein>
<sequence length="454" mass="48722">MAHQTHHPPSPVRSQSQCQRIEKHLCANSLHPCHLHSSPSHAPRLQHPHLKPNPLIHINTDLLDPMRSRPPTLMRLTIHGDRIVWTSTHLLRASTPLAGFEAIDVDVPPPGTAQCPPGPGFPPHGTDPLPHPSSTSFTNAALTRMPRLPYYEDMIVEALAHLGDPEGCAPKAIYTWMASNYPLRSTFMTTATKALQRAHNRGRLEKSSNGKYRLNVNWDGPQSTKRTTRRPQTLSQIASGPHSAPTSSPFTHAPLAVSKKAGTPRDSPAPVQQQPPYPGVQYPHATYPGFQPFAPPAPPAEQQGAAQDEEVGEGTDAWEAAQSILKAINFGSLLQSSDASAAAEPSEPVAAAAPADAPAFTVLSEQDRAALQGQLALLAAQLAEIADEELKGDLGVAEEDGEEDVDVDVEIEDAGPAVGIFSGGVYEEEEEEEDDDEDMDMVPVPIPGDAASRT</sequence>
<evidence type="ECO:0000313" key="1">
    <source>
        <dbReference type="EMBL" id="KAI0041979.1"/>
    </source>
</evidence>
<name>A0ACB8RCT0_9AGAM</name>
<accession>A0ACB8RCT0</accession>
<keyword evidence="2" id="KW-1185">Reference proteome</keyword>
<gene>
    <name evidence="1" type="ORF">FA95DRAFT_629133</name>
</gene>
<evidence type="ECO:0000313" key="2">
    <source>
        <dbReference type="Proteomes" id="UP000814033"/>
    </source>
</evidence>
<organism evidence="1 2">
    <name type="scientific">Auriscalpium vulgare</name>
    <dbReference type="NCBI Taxonomy" id="40419"/>
    <lineage>
        <taxon>Eukaryota</taxon>
        <taxon>Fungi</taxon>
        <taxon>Dikarya</taxon>
        <taxon>Basidiomycota</taxon>
        <taxon>Agaricomycotina</taxon>
        <taxon>Agaricomycetes</taxon>
        <taxon>Russulales</taxon>
        <taxon>Auriscalpiaceae</taxon>
        <taxon>Auriscalpium</taxon>
    </lineage>
</organism>
<comment type="caution">
    <text evidence="1">The sequence shown here is derived from an EMBL/GenBank/DDBJ whole genome shotgun (WGS) entry which is preliminary data.</text>
</comment>
<dbReference type="Proteomes" id="UP000814033">
    <property type="component" value="Unassembled WGS sequence"/>
</dbReference>
<dbReference type="EMBL" id="MU276090">
    <property type="protein sequence ID" value="KAI0041979.1"/>
    <property type="molecule type" value="Genomic_DNA"/>
</dbReference>
<reference evidence="1" key="1">
    <citation type="submission" date="2021-02" db="EMBL/GenBank/DDBJ databases">
        <authorList>
            <consortium name="DOE Joint Genome Institute"/>
            <person name="Ahrendt S."/>
            <person name="Looney B.P."/>
            <person name="Miyauchi S."/>
            <person name="Morin E."/>
            <person name="Drula E."/>
            <person name="Courty P.E."/>
            <person name="Chicoki N."/>
            <person name="Fauchery L."/>
            <person name="Kohler A."/>
            <person name="Kuo A."/>
            <person name="Labutti K."/>
            <person name="Pangilinan J."/>
            <person name="Lipzen A."/>
            <person name="Riley R."/>
            <person name="Andreopoulos W."/>
            <person name="He G."/>
            <person name="Johnson J."/>
            <person name="Barry K.W."/>
            <person name="Grigoriev I.V."/>
            <person name="Nagy L."/>
            <person name="Hibbett D."/>
            <person name="Henrissat B."/>
            <person name="Matheny P.B."/>
            <person name="Labbe J."/>
            <person name="Martin F."/>
        </authorList>
    </citation>
    <scope>NUCLEOTIDE SEQUENCE</scope>
    <source>
        <strain evidence="1">FP105234-sp</strain>
    </source>
</reference>
<proteinExistence type="predicted"/>